<dbReference type="EMBL" id="CP032427">
    <property type="protein sequence ID" value="AYC35973.1"/>
    <property type="molecule type" value="Genomic_DNA"/>
</dbReference>
<dbReference type="InterPro" id="IPR032466">
    <property type="entry name" value="Metal_Hydrolase"/>
</dbReference>
<dbReference type="SUPFAM" id="SSF51556">
    <property type="entry name" value="Metallo-dependent hydrolases"/>
    <property type="match status" value="1"/>
</dbReference>
<feature type="compositionally biased region" description="Basic and acidic residues" evidence="1">
    <location>
        <begin position="80"/>
        <end position="92"/>
    </location>
</feature>
<feature type="region of interest" description="Disordered" evidence="1">
    <location>
        <begin position="68"/>
        <end position="116"/>
    </location>
</feature>
<dbReference type="KEGG" id="sge:DWG14_00181"/>
<accession>A0AAI8PJ80</accession>
<feature type="compositionally biased region" description="Low complexity" evidence="1">
    <location>
        <begin position="107"/>
        <end position="116"/>
    </location>
</feature>
<sequence length="116" mass="12037">MRIDAHAHLWSQHYLEQLDGGGVPTQAQRGLGAGASDEELAARFAQMDAAGVDAQILSATPFSPRLPAEAAAVRAAPGRTHGDRSGDRETPRGRHATGPACAPVRCRTATGATGRT</sequence>
<evidence type="ECO:0000313" key="3">
    <source>
        <dbReference type="Proteomes" id="UP000265765"/>
    </source>
</evidence>
<organism evidence="2 3">
    <name type="scientific">Streptomyces griseorubiginosus</name>
    <dbReference type="NCBI Taxonomy" id="67304"/>
    <lineage>
        <taxon>Bacteria</taxon>
        <taxon>Bacillati</taxon>
        <taxon>Actinomycetota</taxon>
        <taxon>Actinomycetes</taxon>
        <taxon>Kitasatosporales</taxon>
        <taxon>Streptomycetaceae</taxon>
        <taxon>Streptomyces</taxon>
    </lineage>
</organism>
<feature type="compositionally biased region" description="Low complexity" evidence="1">
    <location>
        <begin position="68"/>
        <end position="79"/>
    </location>
</feature>
<dbReference type="Proteomes" id="UP000265765">
    <property type="component" value="Chromosome"/>
</dbReference>
<dbReference type="AlphaFoldDB" id="A0AAI8PJ80"/>
<evidence type="ECO:0000256" key="1">
    <source>
        <dbReference type="SAM" id="MobiDB-lite"/>
    </source>
</evidence>
<proteinExistence type="predicted"/>
<gene>
    <name evidence="2" type="ORF">DWG14_00181</name>
</gene>
<dbReference type="Gene3D" id="3.20.20.140">
    <property type="entry name" value="Metal-dependent hydrolases"/>
    <property type="match status" value="1"/>
</dbReference>
<evidence type="ECO:0000313" key="2">
    <source>
        <dbReference type="EMBL" id="AYC35973.1"/>
    </source>
</evidence>
<name>A0AAI8PJ80_9ACTN</name>
<protein>
    <submittedName>
        <fullName evidence="2">Uncharacterized protein</fullName>
    </submittedName>
</protein>
<reference evidence="2 3" key="1">
    <citation type="submission" date="2018-09" db="EMBL/GenBank/DDBJ databases">
        <title>Production of Trimethoprim by Streptomyces sp. 3E-1.</title>
        <authorList>
            <person name="Kang H.J."/>
            <person name="Kim S.B."/>
        </authorList>
    </citation>
    <scope>NUCLEOTIDE SEQUENCE [LARGE SCALE GENOMIC DNA]</scope>
    <source>
        <strain evidence="2 3">3E-1</strain>
    </source>
</reference>